<gene>
    <name evidence="2" type="ORF">SAMN05421747_11682</name>
</gene>
<dbReference type="EMBL" id="FOLL01000016">
    <property type="protein sequence ID" value="SFC61811.1"/>
    <property type="molecule type" value="Genomic_DNA"/>
</dbReference>
<sequence length="131" mass="14264">MNNQRVIALFIRMPIAMSFLGHGLVRLPKLHAFASGMAEQFAGTVLPQGFVLAFGYLLVFAELITGIWLLSGRWFTQALVTALGIMTALIFGSSLIENWNAISAQLVHSLYLAGLLLLRHPIGKTVRSSAP</sequence>
<feature type="transmembrane region" description="Helical" evidence="1">
    <location>
        <begin position="7"/>
        <end position="25"/>
    </location>
</feature>
<feature type="transmembrane region" description="Helical" evidence="1">
    <location>
        <begin position="78"/>
        <end position="96"/>
    </location>
</feature>
<keyword evidence="1" id="KW-0472">Membrane</keyword>
<name>A0A1I1KM85_9SPHI</name>
<reference evidence="2 3" key="1">
    <citation type="submission" date="2016-10" db="EMBL/GenBank/DDBJ databases">
        <authorList>
            <person name="de Groot N.N."/>
        </authorList>
    </citation>
    <scope>NUCLEOTIDE SEQUENCE [LARGE SCALE GENOMIC DNA]</scope>
    <source>
        <strain evidence="2 3">DSM 22900</strain>
    </source>
</reference>
<dbReference type="STRING" id="623281.SAMN05421747_11682"/>
<accession>A0A1I1KM85</accession>
<keyword evidence="1" id="KW-0812">Transmembrane</keyword>
<keyword evidence="1" id="KW-1133">Transmembrane helix</keyword>
<organism evidence="2 3">
    <name type="scientific">Parapedobacter composti</name>
    <dbReference type="NCBI Taxonomy" id="623281"/>
    <lineage>
        <taxon>Bacteria</taxon>
        <taxon>Pseudomonadati</taxon>
        <taxon>Bacteroidota</taxon>
        <taxon>Sphingobacteriia</taxon>
        <taxon>Sphingobacteriales</taxon>
        <taxon>Sphingobacteriaceae</taxon>
        <taxon>Parapedobacter</taxon>
    </lineage>
</organism>
<protein>
    <submittedName>
        <fullName evidence="2">Thiosulfate dehydrogenase [quinone] large subunit</fullName>
    </submittedName>
</protein>
<proteinExistence type="predicted"/>
<evidence type="ECO:0000313" key="2">
    <source>
        <dbReference type="EMBL" id="SFC61811.1"/>
    </source>
</evidence>
<evidence type="ECO:0000256" key="1">
    <source>
        <dbReference type="SAM" id="Phobius"/>
    </source>
</evidence>
<dbReference type="Proteomes" id="UP000199577">
    <property type="component" value="Unassembled WGS sequence"/>
</dbReference>
<evidence type="ECO:0000313" key="3">
    <source>
        <dbReference type="Proteomes" id="UP000199577"/>
    </source>
</evidence>
<feature type="transmembrane region" description="Helical" evidence="1">
    <location>
        <begin position="45"/>
        <end position="71"/>
    </location>
</feature>
<keyword evidence="3" id="KW-1185">Reference proteome</keyword>
<feature type="transmembrane region" description="Helical" evidence="1">
    <location>
        <begin position="102"/>
        <end position="118"/>
    </location>
</feature>
<dbReference type="AlphaFoldDB" id="A0A1I1KM85"/>